<feature type="chain" id="PRO_5022149311" description="DUF2790 domain-containing protein" evidence="1">
    <location>
        <begin position="25"/>
        <end position="98"/>
    </location>
</feature>
<feature type="signal peptide" evidence="1">
    <location>
        <begin position="1"/>
        <end position="24"/>
    </location>
</feature>
<comment type="caution">
    <text evidence="2">The sequence shown here is derived from an EMBL/GenBank/DDBJ whole genome shotgun (WGS) entry which is preliminary data.</text>
</comment>
<dbReference type="RefSeq" id="WP_142893589.1">
    <property type="nucleotide sequence ID" value="NZ_ML660163.1"/>
</dbReference>
<evidence type="ECO:0008006" key="4">
    <source>
        <dbReference type="Google" id="ProtNLM"/>
    </source>
</evidence>
<evidence type="ECO:0000313" key="2">
    <source>
        <dbReference type="EMBL" id="TQV87928.1"/>
    </source>
</evidence>
<keyword evidence="3" id="KW-1185">Reference proteome</keyword>
<accession>A0A545UEP3</accession>
<evidence type="ECO:0000313" key="3">
    <source>
        <dbReference type="Proteomes" id="UP000315439"/>
    </source>
</evidence>
<dbReference type="EMBL" id="VIKS01000006">
    <property type="protein sequence ID" value="TQV87928.1"/>
    <property type="molecule type" value="Genomic_DNA"/>
</dbReference>
<protein>
    <recommendedName>
        <fullName evidence="4">DUF2790 domain-containing protein</fullName>
    </recommendedName>
</protein>
<organism evidence="2 3">
    <name type="scientific">Aliikangiella coralliicola</name>
    <dbReference type="NCBI Taxonomy" id="2592383"/>
    <lineage>
        <taxon>Bacteria</taxon>
        <taxon>Pseudomonadati</taxon>
        <taxon>Pseudomonadota</taxon>
        <taxon>Gammaproteobacteria</taxon>
        <taxon>Oceanospirillales</taxon>
        <taxon>Pleioneaceae</taxon>
        <taxon>Aliikangiella</taxon>
    </lineage>
</organism>
<gene>
    <name evidence="2" type="ORF">FLL46_11155</name>
</gene>
<reference evidence="2 3" key="1">
    <citation type="submission" date="2019-07" db="EMBL/GenBank/DDBJ databases">
        <title>Draft genome for Aliikangiella sp. M105.</title>
        <authorList>
            <person name="Wang G."/>
        </authorList>
    </citation>
    <scope>NUCLEOTIDE SEQUENCE [LARGE SCALE GENOMIC DNA]</scope>
    <source>
        <strain evidence="2 3">M105</strain>
    </source>
</reference>
<dbReference type="Proteomes" id="UP000315439">
    <property type="component" value="Unassembled WGS sequence"/>
</dbReference>
<evidence type="ECO:0000256" key="1">
    <source>
        <dbReference type="SAM" id="SignalP"/>
    </source>
</evidence>
<name>A0A545UEP3_9GAMM</name>
<keyword evidence="1" id="KW-0732">Signal</keyword>
<sequence>MKLLKTITSFAIAGSILFSINTNAVQTGGKTYVTECEYMPVGEFTIPLVDTLESTNGYKSCPATKIVNTIVHNFDSGEVEYVRKAVHYHLFYEKKYMK</sequence>
<proteinExistence type="predicted"/>
<dbReference type="AlphaFoldDB" id="A0A545UEP3"/>